<accession>S0K525</accession>
<dbReference type="InterPro" id="IPR006015">
    <property type="entry name" value="Universal_stress_UspA"/>
</dbReference>
<dbReference type="PATRIC" id="fig|1121865.3.peg.1772"/>
<dbReference type="AlphaFoldDB" id="S0K525"/>
<comment type="similarity">
    <text evidence="1 2">Belongs to the universal stress protein A family.</text>
</comment>
<dbReference type="RefSeq" id="WP_016183938.1">
    <property type="nucleotide sequence ID" value="NZ_JXKI01000003.1"/>
</dbReference>
<comment type="caution">
    <text evidence="4">The sequence shown here is derived from an EMBL/GenBank/DDBJ whole genome shotgun (WGS) entry which is preliminary data.</text>
</comment>
<evidence type="ECO:0000256" key="1">
    <source>
        <dbReference type="ARBA" id="ARBA00008791"/>
    </source>
</evidence>
<organism evidence="4 5">
    <name type="scientific">Enterococcus columbae DSM 7374 = ATCC 51263</name>
    <dbReference type="NCBI Taxonomy" id="1121865"/>
    <lineage>
        <taxon>Bacteria</taxon>
        <taxon>Bacillati</taxon>
        <taxon>Bacillota</taxon>
        <taxon>Bacilli</taxon>
        <taxon>Lactobacillales</taxon>
        <taxon>Enterococcaceae</taxon>
        <taxon>Enterococcus</taxon>
    </lineage>
</organism>
<dbReference type="CDD" id="cd00293">
    <property type="entry name" value="USP-like"/>
    <property type="match status" value="1"/>
</dbReference>
<dbReference type="eggNOG" id="COG0589">
    <property type="taxonomic scope" value="Bacteria"/>
</dbReference>
<dbReference type="PRINTS" id="PR01438">
    <property type="entry name" value="UNVRSLSTRESS"/>
</dbReference>
<dbReference type="InterPro" id="IPR014729">
    <property type="entry name" value="Rossmann-like_a/b/a_fold"/>
</dbReference>
<gene>
    <name evidence="4" type="ORF">I568_01472</name>
</gene>
<dbReference type="Proteomes" id="UP000014113">
    <property type="component" value="Unassembled WGS sequence"/>
</dbReference>
<feature type="domain" description="UspA" evidence="3">
    <location>
        <begin position="5"/>
        <end position="146"/>
    </location>
</feature>
<name>S0K525_9ENTE</name>
<dbReference type="SUPFAM" id="SSF52402">
    <property type="entry name" value="Adenine nucleotide alpha hydrolases-like"/>
    <property type="match status" value="1"/>
</dbReference>
<dbReference type="STRING" id="1121865.OMW_01829"/>
<dbReference type="PIRSF" id="PIRSF006276">
    <property type="entry name" value="UspA"/>
    <property type="match status" value="1"/>
</dbReference>
<dbReference type="OrthoDB" id="9789668at2"/>
<dbReference type="EMBL" id="ASWJ01000006">
    <property type="protein sequence ID" value="EOW84025.1"/>
    <property type="molecule type" value="Genomic_DNA"/>
</dbReference>
<keyword evidence="2" id="KW-0963">Cytoplasm</keyword>
<evidence type="ECO:0000256" key="2">
    <source>
        <dbReference type="PIRNR" id="PIRNR006276"/>
    </source>
</evidence>
<reference evidence="4 5" key="1">
    <citation type="submission" date="2013-03" db="EMBL/GenBank/DDBJ databases">
        <title>The Genome Sequence of Enterococcus columbae ATCC_51263 (PacBio/Illumina hybrid assembly).</title>
        <authorList>
            <consortium name="The Broad Institute Genomics Platform"/>
            <consortium name="The Broad Institute Genome Sequencing Center for Infectious Disease"/>
            <person name="Earl A."/>
            <person name="Russ C."/>
            <person name="Gilmore M."/>
            <person name="Surin D."/>
            <person name="Walker B."/>
            <person name="Young S."/>
            <person name="Zeng Q."/>
            <person name="Gargeya S."/>
            <person name="Fitzgerald M."/>
            <person name="Haas B."/>
            <person name="Abouelleil A."/>
            <person name="Allen A.W."/>
            <person name="Alvarado L."/>
            <person name="Arachchi H.M."/>
            <person name="Berlin A.M."/>
            <person name="Chapman S.B."/>
            <person name="Gainer-Dewar J."/>
            <person name="Goldberg J."/>
            <person name="Griggs A."/>
            <person name="Gujja S."/>
            <person name="Hansen M."/>
            <person name="Howarth C."/>
            <person name="Imamovic A."/>
            <person name="Ireland A."/>
            <person name="Larimer J."/>
            <person name="McCowan C."/>
            <person name="Murphy C."/>
            <person name="Pearson M."/>
            <person name="Poon T.W."/>
            <person name="Priest M."/>
            <person name="Roberts A."/>
            <person name="Saif S."/>
            <person name="Shea T."/>
            <person name="Sisk P."/>
            <person name="Sykes S."/>
            <person name="Wortman J."/>
            <person name="Nusbaum C."/>
            <person name="Birren B."/>
        </authorList>
    </citation>
    <scope>NUCLEOTIDE SEQUENCE [LARGE SCALE GENOMIC DNA]</scope>
    <source>
        <strain evidence="4 5">ATCC 51263</strain>
    </source>
</reference>
<dbReference type="Gene3D" id="3.40.50.620">
    <property type="entry name" value="HUPs"/>
    <property type="match status" value="1"/>
</dbReference>
<dbReference type="GO" id="GO:0005737">
    <property type="term" value="C:cytoplasm"/>
    <property type="evidence" value="ECO:0007669"/>
    <property type="project" value="UniProtKB-SubCell"/>
</dbReference>
<comment type="subcellular location">
    <subcellularLocation>
        <location evidence="2">Cytoplasm</location>
    </subcellularLocation>
</comment>
<keyword evidence="5" id="KW-1185">Reference proteome</keyword>
<dbReference type="PANTHER" id="PTHR46268">
    <property type="entry name" value="STRESS RESPONSE PROTEIN NHAX"/>
    <property type="match status" value="1"/>
</dbReference>
<dbReference type="Pfam" id="PF00582">
    <property type="entry name" value="Usp"/>
    <property type="match status" value="1"/>
</dbReference>
<protein>
    <recommendedName>
        <fullName evidence="2">Universal stress protein</fullName>
    </recommendedName>
</protein>
<evidence type="ECO:0000259" key="3">
    <source>
        <dbReference type="Pfam" id="PF00582"/>
    </source>
</evidence>
<sequence length="149" mass="16682">MFQAYECILVGIDGSKQAFEAFKVACSIAKRNQAFLLAVHVIDQQLPRMMGFAPVNEALYEHEEKLAESYLSACRQYAYDQSFAPLKTLVVRGSARSVLVEDLVSKYRVDLIVMGQSGLHALERVMIGSVADYVIHQARCDCLIVPYKC</sequence>
<proteinExistence type="inferred from homology"/>
<evidence type="ECO:0000313" key="4">
    <source>
        <dbReference type="EMBL" id="EOW84025.1"/>
    </source>
</evidence>
<evidence type="ECO:0000313" key="5">
    <source>
        <dbReference type="Proteomes" id="UP000014113"/>
    </source>
</evidence>
<dbReference type="PANTHER" id="PTHR46268:SF6">
    <property type="entry name" value="UNIVERSAL STRESS PROTEIN UP12"/>
    <property type="match status" value="1"/>
</dbReference>
<dbReference type="InterPro" id="IPR006016">
    <property type="entry name" value="UspA"/>
</dbReference>